<feature type="binding site" evidence="9">
    <location>
        <position position="331"/>
    </location>
    <ligand>
        <name>Mn(2+)</name>
        <dbReference type="ChEBI" id="CHEBI:29035"/>
        <label>1</label>
    </ligand>
</feature>
<feature type="binding site" evidence="9">
    <location>
        <position position="333"/>
    </location>
    <ligand>
        <name>Mn(2+)</name>
        <dbReference type="ChEBI" id="CHEBI:29035"/>
        <label>1</label>
    </ligand>
</feature>
<dbReference type="PRINTS" id="PR00481">
    <property type="entry name" value="LAMNOPPTDASE"/>
</dbReference>
<dbReference type="CDD" id="cd00433">
    <property type="entry name" value="Peptidase_M17"/>
    <property type="match status" value="1"/>
</dbReference>
<feature type="active site" evidence="9">
    <location>
        <position position="335"/>
    </location>
</feature>
<comment type="catalytic activity">
    <reaction evidence="1 9">
        <text>Release of an N-terminal amino acid, Xaa-|-Yaa-, in which Xaa is preferably Leu, but may be other amino acids including Pro although not Arg or Lys, and Yaa may be Pro. Amino acid amides and methyl esters are also readily hydrolyzed, but rates on arylamides are exceedingly low.</text>
        <dbReference type="EC" id="3.4.11.1"/>
    </reaction>
</comment>
<dbReference type="GO" id="GO:0006508">
    <property type="term" value="P:proteolysis"/>
    <property type="evidence" value="ECO:0007669"/>
    <property type="project" value="UniProtKB-KW"/>
</dbReference>
<keyword evidence="9" id="KW-0963">Cytoplasm</keyword>
<comment type="subcellular location">
    <subcellularLocation>
        <location evidence="9">Cytoplasm</location>
    </subcellularLocation>
</comment>
<evidence type="ECO:0000256" key="7">
    <source>
        <dbReference type="ARBA" id="ARBA00022801"/>
    </source>
</evidence>
<dbReference type="Gene3D" id="3.40.630.10">
    <property type="entry name" value="Zn peptidases"/>
    <property type="match status" value="1"/>
</dbReference>
<dbReference type="PANTHER" id="PTHR11963">
    <property type="entry name" value="LEUCINE AMINOPEPTIDASE-RELATED"/>
    <property type="match status" value="1"/>
</dbReference>
<dbReference type="NCBIfam" id="NF002074">
    <property type="entry name" value="PRK00913.1-4"/>
    <property type="match status" value="1"/>
</dbReference>
<keyword evidence="6 9" id="KW-0479">Metal-binding</keyword>
<dbReference type="STRING" id="1262585.BJI46_06060"/>
<evidence type="ECO:0000256" key="5">
    <source>
        <dbReference type="ARBA" id="ARBA00022670"/>
    </source>
</evidence>
<comment type="catalytic activity">
    <reaction evidence="2 9">
        <text>Release of an N-terminal amino acid, preferentially leucine, but not glutamic or aspartic acids.</text>
        <dbReference type="EC" id="3.4.11.10"/>
    </reaction>
</comment>
<comment type="cofactor">
    <cofactor evidence="9">
        <name>Mn(2+)</name>
        <dbReference type="ChEBI" id="CHEBI:29035"/>
    </cofactor>
    <text evidence="9">Binds 2 manganese ions per subunit.</text>
</comment>
<evidence type="ECO:0000256" key="8">
    <source>
        <dbReference type="ARBA" id="ARBA00023211"/>
    </source>
</evidence>
<dbReference type="PROSITE" id="PS00631">
    <property type="entry name" value="CYTOSOL_AP"/>
    <property type="match status" value="1"/>
</dbReference>
<keyword evidence="4 9" id="KW-0031">Aminopeptidase</keyword>
<dbReference type="InterPro" id="IPR000819">
    <property type="entry name" value="Peptidase_M17_C"/>
</dbReference>
<dbReference type="RefSeq" id="WP_070070901.1">
    <property type="nucleotide sequence ID" value="NZ_MKKK01000067.1"/>
</dbReference>
<dbReference type="SUPFAM" id="SSF53187">
    <property type="entry name" value="Zn-dependent exopeptidases"/>
    <property type="match status" value="1"/>
</dbReference>
<feature type="binding site" evidence="9">
    <location>
        <position position="333"/>
    </location>
    <ligand>
        <name>Mn(2+)</name>
        <dbReference type="ChEBI" id="CHEBI:29035"/>
        <label>2</label>
    </ligand>
</feature>
<dbReference type="GO" id="GO:0030145">
    <property type="term" value="F:manganese ion binding"/>
    <property type="evidence" value="ECO:0007669"/>
    <property type="project" value="UniProtKB-UniRule"/>
</dbReference>
<dbReference type="InterPro" id="IPR043472">
    <property type="entry name" value="Macro_dom-like"/>
</dbReference>
<sequence>MKLNITSHAFEKQNGTFHVSLVDEEQLQQQLQTLAITQPDQWLELSQYKAKFDETQLLIQQSNHAPALFLVGLGKARAIAGHKLIKLAHSIIKSLQNKAEKIILDLSALPQQFHYHFALALTQASYSFNQYKSKKTETILQEISFFASHLSTTQLAFIAAIHKGQNFTRDLGNQPGNICFPEYLAEQALVLAQEFPDLLKVTILDEKDMAELGMNAFLAVSQGSERPGRVVILEYSAQLEQKPVVLVGKGVTFDTGGISIKPAAGMDEMKFDMCGAATVLGVIRALCESRLAIKVVGALACAENMPSGKATRPGDIVTTLSGQTVEILNTDAEGRLVLCDTLTYIQRYDPELVIDIATLTGACVVALGQVVSGLFSADNTLANDLIEAGEQSFDRVWRLPVMEDYQELLDSPVADMGNIGGRFGGAITAACFLHRFTQEYRWAHLDIAGTAWLQGAQKGATGRPVPLLMQFLANRVQD</sequence>
<dbReference type="NCBIfam" id="NF002077">
    <property type="entry name" value="PRK00913.2-4"/>
    <property type="match status" value="1"/>
</dbReference>
<comment type="similarity">
    <text evidence="3 9">Belongs to the peptidase M17 family.</text>
</comment>
<keyword evidence="8 9" id="KW-0464">Manganese</keyword>
<evidence type="ECO:0000313" key="12">
    <source>
        <dbReference type="Proteomes" id="UP000185895"/>
    </source>
</evidence>
<feature type="domain" description="Cytosol aminopeptidase" evidence="10">
    <location>
        <begin position="329"/>
        <end position="336"/>
    </location>
</feature>
<dbReference type="EMBL" id="MKKK01000067">
    <property type="protein sequence ID" value="OEY92306.1"/>
    <property type="molecule type" value="Genomic_DNA"/>
</dbReference>
<dbReference type="AlphaFoldDB" id="A0A1E7QZ67"/>
<dbReference type="Pfam" id="PF02789">
    <property type="entry name" value="Peptidase_M17_N"/>
    <property type="match status" value="1"/>
</dbReference>
<evidence type="ECO:0000313" key="11">
    <source>
        <dbReference type="EMBL" id="OEY92306.1"/>
    </source>
</evidence>
<dbReference type="Pfam" id="PF00883">
    <property type="entry name" value="Peptidase_M17"/>
    <property type="match status" value="1"/>
</dbReference>
<reference evidence="11 12" key="1">
    <citation type="submission" date="2016-09" db="EMBL/GenBank/DDBJ databases">
        <authorList>
            <person name="Capua I."/>
            <person name="De Benedictis P."/>
            <person name="Joannis T."/>
            <person name="Lombin L.H."/>
            <person name="Cattoli G."/>
        </authorList>
    </citation>
    <scope>NUCLEOTIDE SEQUENCE [LARGE SCALE GENOMIC DNA]</scope>
    <source>
        <strain evidence="11 12">ANC 4671</strain>
    </source>
</reference>
<dbReference type="Proteomes" id="UP000185895">
    <property type="component" value="Unassembled WGS sequence"/>
</dbReference>
<dbReference type="InterPro" id="IPR011356">
    <property type="entry name" value="Leucine_aapep/pepB"/>
</dbReference>
<dbReference type="EC" id="3.4.11.1" evidence="9"/>
<comment type="caution">
    <text evidence="11">The sequence shown here is derived from an EMBL/GenBank/DDBJ whole genome shotgun (WGS) entry which is preliminary data.</text>
</comment>
<dbReference type="InterPro" id="IPR008283">
    <property type="entry name" value="Peptidase_M17_N"/>
</dbReference>
<name>A0A1E7QZ67_9GAMM</name>
<feature type="binding site" evidence="9">
    <location>
        <position position="249"/>
    </location>
    <ligand>
        <name>Mn(2+)</name>
        <dbReference type="ChEBI" id="CHEBI:29035"/>
        <label>2</label>
    </ligand>
</feature>
<keyword evidence="7 9" id="KW-0378">Hydrolase</keyword>
<dbReference type="EC" id="3.4.11.10" evidence="9"/>
<evidence type="ECO:0000256" key="6">
    <source>
        <dbReference type="ARBA" id="ARBA00022723"/>
    </source>
</evidence>
<organism evidence="11 12">
    <name type="scientific">Acinetobacter qingfengensis</name>
    <dbReference type="NCBI Taxonomy" id="1262585"/>
    <lineage>
        <taxon>Bacteria</taxon>
        <taxon>Pseudomonadati</taxon>
        <taxon>Pseudomonadota</taxon>
        <taxon>Gammaproteobacteria</taxon>
        <taxon>Moraxellales</taxon>
        <taxon>Moraxellaceae</taxon>
        <taxon>Acinetobacter</taxon>
    </lineage>
</organism>
<evidence type="ECO:0000256" key="1">
    <source>
        <dbReference type="ARBA" id="ARBA00000135"/>
    </source>
</evidence>
<comment type="function">
    <text evidence="9">Presumably involved in the processing and regular turnover of intracellular proteins. Catalyzes the removal of unsubstituted N-terminal amino acids from various peptides.</text>
</comment>
<evidence type="ECO:0000256" key="2">
    <source>
        <dbReference type="ARBA" id="ARBA00000967"/>
    </source>
</evidence>
<dbReference type="Gene3D" id="3.40.220.10">
    <property type="entry name" value="Leucine Aminopeptidase, subunit E, domain 1"/>
    <property type="match status" value="1"/>
</dbReference>
<dbReference type="SUPFAM" id="SSF52949">
    <property type="entry name" value="Macro domain-like"/>
    <property type="match status" value="1"/>
</dbReference>
<evidence type="ECO:0000256" key="9">
    <source>
        <dbReference type="HAMAP-Rule" id="MF_00181"/>
    </source>
</evidence>
<accession>A0A1E7QZ67</accession>
<dbReference type="InterPro" id="IPR023042">
    <property type="entry name" value="Peptidase_M17_leu_NH2_pept"/>
</dbReference>
<feature type="active site" evidence="9">
    <location>
        <position position="261"/>
    </location>
</feature>
<feature type="binding site" evidence="9">
    <location>
        <position position="254"/>
    </location>
    <ligand>
        <name>Mn(2+)</name>
        <dbReference type="ChEBI" id="CHEBI:29035"/>
        <label>1</label>
    </ligand>
</feature>
<evidence type="ECO:0000256" key="3">
    <source>
        <dbReference type="ARBA" id="ARBA00009528"/>
    </source>
</evidence>
<evidence type="ECO:0000259" key="10">
    <source>
        <dbReference type="PROSITE" id="PS00631"/>
    </source>
</evidence>
<feature type="binding site" evidence="9">
    <location>
        <position position="272"/>
    </location>
    <ligand>
        <name>Mn(2+)</name>
        <dbReference type="ChEBI" id="CHEBI:29035"/>
        <label>2</label>
    </ligand>
</feature>
<dbReference type="HAMAP" id="MF_00181">
    <property type="entry name" value="Cytosol_peptidase_M17"/>
    <property type="match status" value="1"/>
</dbReference>
<keyword evidence="5 9" id="KW-0645">Protease</keyword>
<proteinExistence type="inferred from homology"/>
<protein>
    <recommendedName>
        <fullName evidence="9">Probable cytosol aminopeptidase</fullName>
        <ecNumber evidence="9">3.4.11.1</ecNumber>
    </recommendedName>
    <alternativeName>
        <fullName evidence="9">Leucine aminopeptidase</fullName>
        <shortName evidence="9">LAP</shortName>
        <ecNumber evidence="9">3.4.11.10</ecNumber>
    </alternativeName>
    <alternativeName>
        <fullName evidence="9">Leucyl aminopeptidase</fullName>
    </alternativeName>
</protein>
<dbReference type="FunFam" id="3.40.630.10:FF:000004">
    <property type="entry name" value="Probable cytosol aminopeptidase"/>
    <property type="match status" value="1"/>
</dbReference>
<dbReference type="PANTHER" id="PTHR11963:SF23">
    <property type="entry name" value="CYTOSOL AMINOPEPTIDASE"/>
    <property type="match status" value="1"/>
</dbReference>
<keyword evidence="12" id="KW-1185">Reference proteome</keyword>
<gene>
    <name evidence="9" type="primary">pepA</name>
    <name evidence="11" type="ORF">BJI46_06060</name>
</gene>
<evidence type="ECO:0000256" key="4">
    <source>
        <dbReference type="ARBA" id="ARBA00022438"/>
    </source>
</evidence>
<dbReference type="OrthoDB" id="9809354at2"/>
<feature type="binding site" evidence="9">
    <location>
        <position position="254"/>
    </location>
    <ligand>
        <name>Mn(2+)</name>
        <dbReference type="ChEBI" id="CHEBI:29035"/>
        <label>2</label>
    </ligand>
</feature>
<dbReference type="GO" id="GO:0005737">
    <property type="term" value="C:cytoplasm"/>
    <property type="evidence" value="ECO:0007669"/>
    <property type="project" value="UniProtKB-SubCell"/>
</dbReference>
<dbReference type="GO" id="GO:0070006">
    <property type="term" value="F:metalloaminopeptidase activity"/>
    <property type="evidence" value="ECO:0007669"/>
    <property type="project" value="InterPro"/>
</dbReference>